<dbReference type="OrthoDB" id="6431864at2759"/>
<feature type="transmembrane region" description="Helical" evidence="2">
    <location>
        <begin position="223"/>
        <end position="245"/>
    </location>
</feature>
<reference evidence="4 5" key="1">
    <citation type="submission" date="2013-11" db="EMBL/GenBank/DDBJ databases">
        <title>Genome sequencing of Stegodyphus mimosarum.</title>
        <authorList>
            <person name="Bechsgaard J."/>
        </authorList>
    </citation>
    <scope>NUCLEOTIDE SEQUENCE [LARGE SCALE GENOMIC DNA]</scope>
</reference>
<dbReference type="PANTHER" id="PTHR39387">
    <property type="entry name" value="SHAVENOID, ISOFORM B"/>
    <property type="match status" value="1"/>
</dbReference>
<accession>A0A087T7E5</accession>
<feature type="domain" description="Shavenoid isoform B-like N-terminal" evidence="3">
    <location>
        <begin position="16"/>
        <end position="75"/>
    </location>
</feature>
<feature type="non-terminal residue" evidence="4">
    <location>
        <position position="886"/>
    </location>
</feature>
<dbReference type="OMA" id="DIFRMRD"/>
<feature type="compositionally biased region" description="Basic and acidic residues" evidence="1">
    <location>
        <begin position="430"/>
        <end position="441"/>
    </location>
</feature>
<evidence type="ECO:0000313" key="4">
    <source>
        <dbReference type="EMBL" id="KFM61034.1"/>
    </source>
</evidence>
<keyword evidence="2" id="KW-0812">Transmembrane</keyword>
<feature type="region of interest" description="Disordered" evidence="1">
    <location>
        <begin position="256"/>
        <end position="276"/>
    </location>
</feature>
<proteinExistence type="predicted"/>
<keyword evidence="5" id="KW-1185">Reference proteome</keyword>
<dbReference type="GO" id="GO:0005938">
    <property type="term" value="C:cell cortex"/>
    <property type="evidence" value="ECO:0007669"/>
    <property type="project" value="TreeGrafter"/>
</dbReference>
<feature type="compositionally biased region" description="Basic and acidic residues" evidence="1">
    <location>
        <begin position="402"/>
        <end position="414"/>
    </location>
</feature>
<dbReference type="AlphaFoldDB" id="A0A087T7E5"/>
<evidence type="ECO:0000256" key="1">
    <source>
        <dbReference type="SAM" id="MobiDB-lite"/>
    </source>
</evidence>
<feature type="region of interest" description="Disordered" evidence="1">
    <location>
        <begin position="400"/>
        <end position="469"/>
    </location>
</feature>
<dbReference type="InterPro" id="IPR057507">
    <property type="entry name" value="Sha_B-like_N"/>
</dbReference>
<gene>
    <name evidence="4" type="ORF">X975_20802</name>
</gene>
<protein>
    <recommendedName>
        <fullName evidence="3">Shavenoid isoform B-like N-terminal domain-containing protein</fullName>
    </recommendedName>
</protein>
<evidence type="ECO:0000256" key="2">
    <source>
        <dbReference type="SAM" id="Phobius"/>
    </source>
</evidence>
<keyword evidence="2" id="KW-0472">Membrane</keyword>
<dbReference type="EMBL" id="KK113783">
    <property type="protein sequence ID" value="KFM61034.1"/>
    <property type="molecule type" value="Genomic_DNA"/>
</dbReference>
<dbReference type="Pfam" id="PF23328">
    <property type="entry name" value="Sha_B_N"/>
    <property type="match status" value="1"/>
</dbReference>
<evidence type="ECO:0000259" key="3">
    <source>
        <dbReference type="Pfam" id="PF23328"/>
    </source>
</evidence>
<feature type="region of interest" description="Disordered" evidence="1">
    <location>
        <begin position="863"/>
        <end position="886"/>
    </location>
</feature>
<evidence type="ECO:0000313" key="5">
    <source>
        <dbReference type="Proteomes" id="UP000054359"/>
    </source>
</evidence>
<dbReference type="PANTHER" id="PTHR39387:SF1">
    <property type="entry name" value="SHAVENOID, ISOFORM B"/>
    <property type="match status" value="1"/>
</dbReference>
<feature type="region of interest" description="Disordered" evidence="1">
    <location>
        <begin position="606"/>
        <end position="693"/>
    </location>
</feature>
<sequence>MLSLLFLLLVTVHGSDVTRDFFGDIFRMRDCHNGSRCDNGGTRPALEVPGRPCYCQCAPTHLAYREDKQQCVKDIKECYMSVFYRPFTVEAIPLVYLPTSGQLVHPDAHLSLSGRRTANAGFPKCKAAVSQYLTQDGWRTLIRSDNGGGPVFGLFTDGNKTFLQFLGSTQDRRLLQQHMTMVRLFCKIPDYSPFETCVAFRVGWVPGIDSVEGTETPSHKANMMVVGLSLGVLGLVYVFAVLVYLKIRRQLITKQKTTNDQEAKLQSNEENPDEAATLHRIESSKRLEMYHTSSLGRQKSGTFASRLRHDPWAQMSPIVETYNRTWTDRMGQHGCEFRAQDFKLQPEFFDPEFMASPPQQVLDYLERLHNSVTFARHRLRSCYRYQPTLIDIPEDDYYYQEQESKKSQSKEVRTTPDGGSASSMGSLIEYEQKDNAEKVEAPKIPPRKPKRKAPKDHQIEPKQNSEQEQKDIQNAMNTLNDTLDALEFDIYNQDMLQPSSECEQVSVSAPNSNNLDTDDFDSSSCSSLSAVTVLGKPAKKQADLISNRSLSVENNLSEEFSTFSNSTFNMNEGMAGLFHDGNKVDSVEKSAESCDSPTVKNELVEQNDNEAQTEENCKEDKGTNTHSGKCHDNGCCPTSTEKHENGDGEEAIPNGHKLCKSSSNESMTTISTEMTTDSLDSRPSSPNHPSPTPSLVEMWINRLVQNSVPYSKTRRKCKKLALPENEIENWEHVCQKHKDSCPMHDLNDSEPNIIDKLAHYGSKTMAGCDVAGYFQSLKQDVLKEHLKSWLHSNNQSKRHKGFSINYNGNENSHKRPLVPNGHDPKLLNENGLNAAWSTFSALNGTETPLASYKDADYTHQNSVTSDISDSLEQNSSDAKVSNGTHE</sequence>
<feature type="compositionally biased region" description="Basic residues" evidence="1">
    <location>
        <begin position="445"/>
        <end position="454"/>
    </location>
</feature>
<dbReference type="STRING" id="407821.A0A087T7E5"/>
<keyword evidence="2" id="KW-1133">Transmembrane helix</keyword>
<organism evidence="4 5">
    <name type="scientific">Stegodyphus mimosarum</name>
    <name type="common">African social velvet spider</name>
    <dbReference type="NCBI Taxonomy" id="407821"/>
    <lineage>
        <taxon>Eukaryota</taxon>
        <taxon>Metazoa</taxon>
        <taxon>Ecdysozoa</taxon>
        <taxon>Arthropoda</taxon>
        <taxon>Chelicerata</taxon>
        <taxon>Arachnida</taxon>
        <taxon>Araneae</taxon>
        <taxon>Araneomorphae</taxon>
        <taxon>Entelegynae</taxon>
        <taxon>Eresoidea</taxon>
        <taxon>Eresidae</taxon>
        <taxon>Stegodyphus</taxon>
    </lineage>
</organism>
<dbReference type="Proteomes" id="UP000054359">
    <property type="component" value="Unassembled WGS sequence"/>
</dbReference>
<feature type="compositionally biased region" description="Basic and acidic residues" evidence="1">
    <location>
        <begin position="455"/>
        <end position="469"/>
    </location>
</feature>
<name>A0A087T7E5_STEMI</name>
<feature type="compositionally biased region" description="Low complexity" evidence="1">
    <location>
        <begin position="661"/>
        <end position="685"/>
    </location>
</feature>